<dbReference type="GO" id="GO:0003723">
    <property type="term" value="F:RNA binding"/>
    <property type="evidence" value="ECO:0007669"/>
    <property type="project" value="InterPro"/>
</dbReference>
<protein>
    <submittedName>
        <fullName evidence="7">MIF4G domain-containing protein</fullName>
    </submittedName>
</protein>
<dbReference type="SUPFAM" id="SSF48371">
    <property type="entry name" value="ARM repeat"/>
    <property type="match status" value="3"/>
</dbReference>
<comment type="subcellular location">
    <subcellularLocation>
        <location evidence="1">Cytoplasm</location>
    </subcellularLocation>
</comment>
<gene>
    <name evidence="5" type="ORF">BPAG_LOCUS8723</name>
</gene>
<evidence type="ECO:0000259" key="4">
    <source>
        <dbReference type="SMART" id="SM00543"/>
    </source>
</evidence>
<keyword evidence="2" id="KW-0963">Cytoplasm</keyword>
<dbReference type="Pfam" id="PF04050">
    <property type="entry name" value="Upf2"/>
    <property type="match status" value="1"/>
</dbReference>
<accession>A0A0N4TKA5</accession>
<dbReference type="InterPro" id="IPR039762">
    <property type="entry name" value="Nmd2/UPF2"/>
</dbReference>
<reference evidence="5 6" key="2">
    <citation type="submission" date="2018-11" db="EMBL/GenBank/DDBJ databases">
        <authorList>
            <consortium name="Pathogen Informatics"/>
        </authorList>
    </citation>
    <scope>NUCLEOTIDE SEQUENCE [LARGE SCALE GENOMIC DNA]</scope>
</reference>
<dbReference type="Gene3D" id="1.25.40.180">
    <property type="match status" value="3"/>
</dbReference>
<organism evidence="7">
    <name type="scientific">Brugia pahangi</name>
    <name type="common">Filarial nematode worm</name>
    <dbReference type="NCBI Taxonomy" id="6280"/>
    <lineage>
        <taxon>Eukaryota</taxon>
        <taxon>Metazoa</taxon>
        <taxon>Ecdysozoa</taxon>
        <taxon>Nematoda</taxon>
        <taxon>Chromadorea</taxon>
        <taxon>Rhabditida</taxon>
        <taxon>Spirurina</taxon>
        <taxon>Spiruromorpha</taxon>
        <taxon>Filarioidea</taxon>
        <taxon>Onchocercidae</taxon>
        <taxon>Brugia</taxon>
    </lineage>
</organism>
<keyword evidence="3" id="KW-0812">Transmembrane</keyword>
<sequence>MVFADRSTRIGFWLMGVLGVGVTLPTLMGDVMEERLRTYIKEVENRMKCQLDDRKKLKDAVPLSEEQLRKMDSALKRTTAFMKKLKNIGCIQLASILQDVDKVNLSKFVEEMTTTIAEAKIKYSEVQSVVTVCVHLSCYYSEFSSLLFMEFRKLLPSKRSDRIQNPSKLRVDIRLLAELCLHGVFGKEGVQLLGSAVSFLTLTDRTEHINIPILLPFCKVMNVDLLGLHPYSMKQVASAANIKLPETSVISVDYKKTFAQLLLDYRVSLVEHIKQDLFEMNQLLLSIKRQTRTRGDASAEDRNHLEEIRARYEKILTSGIQLSEYLGVEMETMKEEQSEDEEEEVSALALSRALHEGTITVWPDEDTRQFYETRMELRQLVPAILFQESERRTLDLVGGRIEDVDLSGLDAIVEEAEDEGDDHSEGIDDEETKVDLNEMDPSLPVNHIETPKISGQDLKLMMLAFMEQLPWLINRDLIDKAALDFVTNLNTKNNRKKLCQMMLEQYRNRLDLLPFYGRLVATLEPVMPDLALELSHALLQQFRAAVQNKKRQRVDWKIRCARFISELVKFGIIPKGEGLSCLRMVLFDFRGHNIDMCCAIVDAMGQFLYRSTDSHGKMKILLGVMMKKRDRVSDPRQQMLIDNAFYTCIPPPVEEKPKSASDPFQDFIRYLISNLSRYRMEITIRCLRKLDWSDPVYANYAVQCLSNPSLPRYNNVPYLASLIAALSSCHDWIGIRVLDQTLEDIRIALEVNSPSLHQRTVLSVIFLGQLYNYSVCDSPVIFKTLYQLITFGAFDPLLDDWSDLTRIGLVCELLLVCGEYFNVGSAKKKLDCFLAYFYRYLLAKEEAFKARDIVFPKNVRFRVDEMNDYVRKGIKIPESFDEAQRIVDGIQQQYGKMVDAAREGKVDHQTEEVIDEEEEEPRKIDCALETGRDDNISSSEEIVVSIYDENESVRVHTNRVMLPEDELFVRQLEQIIAETMQSRANAVSVPVSEIVVPTSARQKFHRSIAFDASATKSDDASKPGTETRMAILTRGKGNKTVLKAIAMDAPSFLTETWNAQREKERKELTAHKHITLSMNERMMMDDDESLSE</sequence>
<evidence type="ECO:0000313" key="7">
    <source>
        <dbReference type="WBParaSite" id="BPAG_0000876101-mRNA-1"/>
    </source>
</evidence>
<dbReference type="GO" id="GO:0035145">
    <property type="term" value="C:exon-exon junction complex"/>
    <property type="evidence" value="ECO:0007669"/>
    <property type="project" value="TreeGrafter"/>
</dbReference>
<dbReference type="GO" id="GO:0005737">
    <property type="term" value="C:cytoplasm"/>
    <property type="evidence" value="ECO:0007669"/>
    <property type="project" value="UniProtKB-SubCell"/>
</dbReference>
<dbReference type="InterPro" id="IPR003890">
    <property type="entry name" value="MIF4G-like_typ-3"/>
</dbReference>
<dbReference type="STRING" id="6280.A0A0N4TKA5"/>
<feature type="domain" description="MIF4G" evidence="4">
    <location>
        <begin position="463"/>
        <end position="651"/>
    </location>
</feature>
<keyword evidence="3" id="KW-1133">Transmembrane helix</keyword>
<dbReference type="SMART" id="SM00543">
    <property type="entry name" value="MIF4G"/>
    <property type="match status" value="3"/>
</dbReference>
<dbReference type="PANTHER" id="PTHR12839:SF7">
    <property type="entry name" value="REGULATOR OF NONSENSE TRANSCRIPTS 2"/>
    <property type="match status" value="1"/>
</dbReference>
<keyword evidence="3" id="KW-0472">Membrane</keyword>
<dbReference type="InterPro" id="IPR007193">
    <property type="entry name" value="Upf2/Nmd2_C"/>
</dbReference>
<evidence type="ECO:0000256" key="1">
    <source>
        <dbReference type="ARBA" id="ARBA00004496"/>
    </source>
</evidence>
<name>A0A0N4TKA5_BRUPA</name>
<dbReference type="PANTHER" id="PTHR12839">
    <property type="entry name" value="NONSENSE-MEDIATED MRNA DECAY PROTEIN 2 UP-FRAMESHIFT SUPPRESSOR 2"/>
    <property type="match status" value="1"/>
</dbReference>
<evidence type="ECO:0000256" key="2">
    <source>
        <dbReference type="ARBA" id="ARBA00022490"/>
    </source>
</evidence>
<proteinExistence type="predicted"/>
<dbReference type="Pfam" id="PF02854">
    <property type="entry name" value="MIF4G"/>
    <property type="match status" value="2"/>
</dbReference>
<keyword evidence="6" id="KW-1185">Reference proteome</keyword>
<reference evidence="7" key="1">
    <citation type="submission" date="2016-04" db="UniProtKB">
        <authorList>
            <consortium name="WormBaseParasite"/>
        </authorList>
    </citation>
    <scope>IDENTIFICATION</scope>
</reference>
<feature type="domain" description="MIF4G" evidence="4">
    <location>
        <begin position="665"/>
        <end position="873"/>
    </location>
</feature>
<feature type="domain" description="MIF4G" evidence="4">
    <location>
        <begin position="75"/>
        <end position="277"/>
    </location>
</feature>
<dbReference type="EMBL" id="UZAD01013139">
    <property type="protein sequence ID" value="VDN89909.1"/>
    <property type="molecule type" value="Genomic_DNA"/>
</dbReference>
<dbReference type="Proteomes" id="UP000278627">
    <property type="component" value="Unassembled WGS sequence"/>
</dbReference>
<dbReference type="GO" id="GO:0000184">
    <property type="term" value="P:nuclear-transcribed mRNA catabolic process, nonsense-mediated decay"/>
    <property type="evidence" value="ECO:0007669"/>
    <property type="project" value="InterPro"/>
</dbReference>
<dbReference type="InterPro" id="IPR016024">
    <property type="entry name" value="ARM-type_fold"/>
</dbReference>
<evidence type="ECO:0000256" key="3">
    <source>
        <dbReference type="SAM" id="Phobius"/>
    </source>
</evidence>
<evidence type="ECO:0000313" key="5">
    <source>
        <dbReference type="EMBL" id="VDN89909.1"/>
    </source>
</evidence>
<dbReference type="AlphaFoldDB" id="A0A0N4TKA5"/>
<evidence type="ECO:0000313" key="6">
    <source>
        <dbReference type="Proteomes" id="UP000278627"/>
    </source>
</evidence>
<dbReference type="WBParaSite" id="BPAG_0000876101-mRNA-1">
    <property type="protein sequence ID" value="BPAG_0000876101-mRNA-1"/>
    <property type="gene ID" value="BPAG_0000876101"/>
</dbReference>
<feature type="transmembrane region" description="Helical" evidence="3">
    <location>
        <begin position="12"/>
        <end position="32"/>
    </location>
</feature>